<dbReference type="PATRIC" id="fig|1434115.4.peg.1033"/>
<dbReference type="RefSeq" id="WP_048042961.1">
    <property type="nucleotide sequence ID" value="NZ_CP009511.1"/>
</dbReference>
<dbReference type="HOGENOM" id="CLU_091961_0_0_2"/>
<feature type="domain" description="DUF1638" evidence="1">
    <location>
        <begin position="106"/>
        <end position="273"/>
    </location>
</feature>
<dbReference type="Proteomes" id="UP000033116">
    <property type="component" value="Chromosome"/>
</dbReference>
<reference evidence="2 3" key="1">
    <citation type="submission" date="2014-07" db="EMBL/GenBank/DDBJ databases">
        <title>Methanogenic archaea and the global carbon cycle.</title>
        <authorList>
            <person name="Henriksen J.R."/>
            <person name="Luke J."/>
            <person name="Reinhart S."/>
            <person name="Benedict M.N."/>
            <person name="Youngblut N.D."/>
            <person name="Metcalf M.E."/>
            <person name="Whitaker R.J."/>
            <person name="Metcalf W.W."/>
        </authorList>
    </citation>
    <scope>NUCLEOTIDE SEQUENCE [LARGE SCALE GENOMIC DNA]</scope>
    <source>
        <strain evidence="2 3">SarPi</strain>
    </source>
</reference>
<dbReference type="GeneID" id="24863968"/>
<organism evidence="2 3">
    <name type="scientific">Methanosarcina mazei SarPi</name>
    <dbReference type="NCBI Taxonomy" id="1434115"/>
    <lineage>
        <taxon>Archaea</taxon>
        <taxon>Methanobacteriati</taxon>
        <taxon>Methanobacteriota</taxon>
        <taxon>Stenosarchaea group</taxon>
        <taxon>Methanomicrobia</taxon>
        <taxon>Methanosarcinales</taxon>
        <taxon>Methanosarcinaceae</taxon>
        <taxon>Methanosarcina</taxon>
    </lineage>
</organism>
<protein>
    <recommendedName>
        <fullName evidence="1">DUF1638 domain-containing protein</fullName>
    </recommendedName>
</protein>
<evidence type="ECO:0000313" key="3">
    <source>
        <dbReference type="Proteomes" id="UP000033116"/>
    </source>
</evidence>
<dbReference type="AlphaFoldDB" id="A0A0E3LRY3"/>
<dbReference type="InterPro" id="IPR012437">
    <property type="entry name" value="DUF1638"/>
</dbReference>
<evidence type="ECO:0000259" key="1">
    <source>
        <dbReference type="Pfam" id="PF07796"/>
    </source>
</evidence>
<dbReference type="EMBL" id="CP009511">
    <property type="protein sequence ID" value="AKB60821.1"/>
    <property type="molecule type" value="Genomic_DNA"/>
</dbReference>
<gene>
    <name evidence="2" type="ORF">MSMAP_0836</name>
</gene>
<evidence type="ECO:0000313" key="2">
    <source>
        <dbReference type="EMBL" id="AKB60821.1"/>
    </source>
</evidence>
<accession>A0A0E3LRY3</accession>
<dbReference type="Pfam" id="PF07796">
    <property type="entry name" value="DUF1638"/>
    <property type="match status" value="1"/>
</dbReference>
<sequence length="292" mass="33706">MSVLSIIACEMLEDELVYVLSKDQNAVRLILVENRQCFRFVRKLKSGNCQARIFPPERISFFIKQMNRPASMKIPNFLLKFPFFGKIHENMKEKNRETITVVVNILKLGLHADCDLLKSEIYRNMKEMVEFSDGILIFYGNCGRPLRELEAEFKDFNCPLYFLEDEKGNIVDDCISIALGGNDNYAEVMQSGNGTGMIYLTPMWASSWKEMRMEPGDTSDFNVSFLKRHYRKVVKISNEISMGSEFDKNVLNYARTFDMSIIEMKGSMEIAMKSYMNARNGICKKDPIQKSS</sequence>
<name>A0A0E3LRY3_METMZ</name>
<proteinExistence type="predicted"/>